<dbReference type="Gene3D" id="1.10.1740.10">
    <property type="match status" value="1"/>
</dbReference>
<dbReference type="Pfam" id="PF04542">
    <property type="entry name" value="Sigma70_r2"/>
    <property type="match status" value="1"/>
</dbReference>
<dbReference type="EMBL" id="CP066775">
    <property type="protein sequence ID" value="QQL51409.1"/>
    <property type="molecule type" value="Genomic_DNA"/>
</dbReference>
<feature type="domain" description="RNA polymerase sigma-70 region 2" evidence="1">
    <location>
        <begin position="21"/>
        <end position="86"/>
    </location>
</feature>
<dbReference type="GO" id="GO:0006352">
    <property type="term" value="P:DNA-templated transcription initiation"/>
    <property type="evidence" value="ECO:0007669"/>
    <property type="project" value="InterPro"/>
</dbReference>
<dbReference type="InterPro" id="IPR007627">
    <property type="entry name" value="RNA_pol_sigma70_r2"/>
</dbReference>
<dbReference type="SUPFAM" id="SSF88946">
    <property type="entry name" value="Sigma2 domain of RNA polymerase sigma factors"/>
    <property type="match status" value="1"/>
</dbReference>
<proteinExistence type="predicted"/>
<organism evidence="2 3">
    <name type="scientific">Mucilaginibacter ginkgonis</name>
    <dbReference type="NCBI Taxonomy" id="2682091"/>
    <lineage>
        <taxon>Bacteria</taxon>
        <taxon>Pseudomonadati</taxon>
        <taxon>Bacteroidota</taxon>
        <taxon>Sphingobacteriia</taxon>
        <taxon>Sphingobacteriales</taxon>
        <taxon>Sphingobacteriaceae</taxon>
        <taxon>Mucilaginibacter</taxon>
    </lineage>
</organism>
<keyword evidence="3" id="KW-1185">Reference proteome</keyword>
<dbReference type="InterPro" id="IPR013325">
    <property type="entry name" value="RNA_pol_sigma_r2"/>
</dbReference>
<dbReference type="GO" id="GO:0003700">
    <property type="term" value="F:DNA-binding transcription factor activity"/>
    <property type="evidence" value="ECO:0007669"/>
    <property type="project" value="InterPro"/>
</dbReference>
<dbReference type="Proteomes" id="UP000429232">
    <property type="component" value="Chromosome"/>
</dbReference>
<name>A0A6I4HYI2_9SPHI</name>
<reference evidence="2 3" key="1">
    <citation type="submission" date="2020-12" db="EMBL/GenBank/DDBJ databases">
        <title>HMF7856_wgs.fasta genome submission.</title>
        <authorList>
            <person name="Kang H."/>
            <person name="Kim H."/>
            <person name="Joh K."/>
        </authorList>
    </citation>
    <scope>NUCLEOTIDE SEQUENCE [LARGE SCALE GENOMIC DNA]</scope>
    <source>
        <strain evidence="2 3">HMF7856</strain>
    </source>
</reference>
<protein>
    <submittedName>
        <fullName evidence="2">Sigma-70 family RNA polymerase sigma factor</fullName>
    </submittedName>
</protein>
<evidence type="ECO:0000313" key="3">
    <source>
        <dbReference type="Proteomes" id="UP000429232"/>
    </source>
</evidence>
<evidence type="ECO:0000259" key="1">
    <source>
        <dbReference type="Pfam" id="PF04542"/>
    </source>
</evidence>
<evidence type="ECO:0000313" key="2">
    <source>
        <dbReference type="EMBL" id="QQL51409.1"/>
    </source>
</evidence>
<dbReference type="AlphaFoldDB" id="A0A6I4HYI2"/>
<dbReference type="RefSeq" id="WP_157524122.1">
    <property type="nucleotide sequence ID" value="NZ_CP066775.1"/>
</dbReference>
<accession>A0A6I4HYI2</accession>
<sequence length="178" mass="20705">MQAHPFPVDAQQREEFFLLCYKQTFPAVAAYVAKRGGSFEDAKDIFQDAVVIYYEHFVNNKTEPHNRQAYLMGVAKNLWLRKFNSEKMTTPIEQITDLPVEESEDLSETRVLNFLEKAGKKCLELLRAFYYDKVPHEELAGQFGFSGVRSATVQKYKCLEKVRDTVKQKQLQYADFVE</sequence>
<gene>
    <name evidence="2" type="ORF">GO620_008200</name>
</gene>
<dbReference type="KEGG" id="mgik:GO620_008200"/>